<name>A5H1J7_9CAUD</name>
<organism evidence="1 2">
    <name type="scientific">Xanthomonas phage Xop411</name>
    <dbReference type="NCBI Taxonomy" id="2913975"/>
    <lineage>
        <taxon>Viruses</taxon>
        <taxon>Duplodnaviria</taxon>
        <taxon>Heunggongvirae</taxon>
        <taxon>Uroviricota</taxon>
        <taxon>Caudoviricetes</taxon>
        <taxon>Xipdecavirus</taxon>
        <taxon>Xipdecavirus Xop411</taxon>
    </lineage>
</organism>
<evidence type="ECO:0000313" key="2">
    <source>
        <dbReference type="Proteomes" id="UP000001433"/>
    </source>
</evidence>
<dbReference type="EMBL" id="DQ777876">
    <property type="protein sequence ID" value="ABK00201.2"/>
    <property type="molecule type" value="Genomic_DNA"/>
</dbReference>
<reference evidence="1 2" key="1">
    <citation type="journal article" date="2007" name="BMC Genomics">
        <title>Comparison of genomes of three Xanthomonas oryzae bacteriophages.</title>
        <authorList>
            <person name="Lee C.N."/>
            <person name="Hu R.M."/>
            <person name="Chow T.Y."/>
            <person name="Lin J.W."/>
            <person name="Chen H.Y."/>
            <person name="Tseng Y.H."/>
            <person name="Weng S.F."/>
        </authorList>
    </citation>
    <scope>NUCLEOTIDE SEQUENCE</scope>
</reference>
<dbReference type="RefSeq" id="YP_001285723.2">
    <property type="nucleotide sequence ID" value="NC_009543.1"/>
</dbReference>
<sequence length="114" mass="12837">MCNSPFKASDFFIGEKFDGGFRRCQQVDFVAVGSIVVGDAVGAVGEYLDVHVCVPLCGWFCFSGYRLSRLWQAVNNYLQYLMNEFIILCLTSRQICEIMVIVWACLPGIAQITY</sequence>
<dbReference type="KEGG" id="vg:5247071"/>
<dbReference type="OrthoDB" id="35223at10239"/>
<protein>
    <submittedName>
        <fullName evidence="1">p57</fullName>
    </submittedName>
</protein>
<dbReference type="GeneID" id="5247071"/>
<accession>A5H1J7</accession>
<evidence type="ECO:0000313" key="1">
    <source>
        <dbReference type="EMBL" id="ABK00201.2"/>
    </source>
</evidence>
<dbReference type="Proteomes" id="UP000001433">
    <property type="component" value="Segment"/>
</dbReference>
<keyword evidence="2" id="KW-1185">Reference proteome</keyword>
<proteinExistence type="predicted"/>